<proteinExistence type="predicted"/>
<feature type="repeat" description="WD" evidence="1">
    <location>
        <begin position="73"/>
        <end position="107"/>
    </location>
</feature>
<evidence type="ECO:0000256" key="2">
    <source>
        <dbReference type="SAM" id="MobiDB-lite"/>
    </source>
</evidence>
<name>A0A9P7EFE1_9AGAM</name>
<keyword evidence="4" id="KW-1185">Reference proteome</keyword>
<dbReference type="SUPFAM" id="SSF50978">
    <property type="entry name" value="WD40 repeat-like"/>
    <property type="match status" value="1"/>
</dbReference>
<dbReference type="PROSITE" id="PS50294">
    <property type="entry name" value="WD_REPEATS_REGION"/>
    <property type="match status" value="1"/>
</dbReference>
<feature type="region of interest" description="Disordered" evidence="2">
    <location>
        <begin position="324"/>
        <end position="352"/>
    </location>
</feature>
<feature type="region of interest" description="Disordered" evidence="2">
    <location>
        <begin position="574"/>
        <end position="595"/>
    </location>
</feature>
<keyword evidence="1" id="KW-0853">WD repeat</keyword>
<dbReference type="AlphaFoldDB" id="A0A9P7EFE1"/>
<feature type="region of interest" description="Disordered" evidence="2">
    <location>
        <begin position="411"/>
        <end position="489"/>
    </location>
</feature>
<reference evidence="3" key="1">
    <citation type="journal article" date="2020" name="New Phytol.">
        <title>Comparative genomics reveals dynamic genome evolution in host specialist ectomycorrhizal fungi.</title>
        <authorList>
            <person name="Lofgren L.A."/>
            <person name="Nguyen N.H."/>
            <person name="Vilgalys R."/>
            <person name="Ruytinx J."/>
            <person name="Liao H.L."/>
            <person name="Branco S."/>
            <person name="Kuo A."/>
            <person name="LaButti K."/>
            <person name="Lipzen A."/>
            <person name="Andreopoulos W."/>
            <person name="Pangilinan J."/>
            <person name="Riley R."/>
            <person name="Hundley H."/>
            <person name="Na H."/>
            <person name="Barry K."/>
            <person name="Grigoriev I.V."/>
            <person name="Stajich J.E."/>
            <person name="Kennedy P.G."/>
        </authorList>
    </citation>
    <scope>NUCLEOTIDE SEQUENCE</scope>
    <source>
        <strain evidence="3">MN1</strain>
    </source>
</reference>
<dbReference type="InterPro" id="IPR001680">
    <property type="entry name" value="WD40_rpt"/>
</dbReference>
<dbReference type="InterPro" id="IPR036322">
    <property type="entry name" value="WD40_repeat_dom_sf"/>
</dbReference>
<protein>
    <submittedName>
        <fullName evidence="3">WD40-repeat-containing domain protein</fullName>
    </submittedName>
</protein>
<feature type="compositionally biased region" description="Basic and acidic residues" evidence="2">
    <location>
        <begin position="446"/>
        <end position="484"/>
    </location>
</feature>
<feature type="region of interest" description="Disordered" evidence="2">
    <location>
        <begin position="1"/>
        <end position="25"/>
    </location>
</feature>
<comment type="caution">
    <text evidence="3">The sequence shown here is derived from an EMBL/GenBank/DDBJ whole genome shotgun (WGS) entry which is preliminary data.</text>
</comment>
<dbReference type="PROSITE" id="PS50082">
    <property type="entry name" value="WD_REPEATS_2"/>
    <property type="match status" value="3"/>
</dbReference>
<dbReference type="EMBL" id="JABBWG010000009">
    <property type="protein sequence ID" value="KAG1819719.1"/>
    <property type="molecule type" value="Genomic_DNA"/>
</dbReference>
<dbReference type="PANTHER" id="PTHR19879">
    <property type="entry name" value="TRANSCRIPTION INITIATION FACTOR TFIID"/>
    <property type="match status" value="1"/>
</dbReference>
<dbReference type="InterPro" id="IPR015943">
    <property type="entry name" value="WD40/YVTN_repeat-like_dom_sf"/>
</dbReference>
<accession>A0A9P7EFE1</accession>
<dbReference type="GeneID" id="64622983"/>
<feature type="repeat" description="WD" evidence="1">
    <location>
        <begin position="30"/>
        <end position="71"/>
    </location>
</feature>
<dbReference type="RefSeq" id="XP_041195254.1">
    <property type="nucleotide sequence ID" value="XM_041328966.1"/>
</dbReference>
<gene>
    <name evidence="3" type="ORF">BJ212DRAFT_1062891</name>
</gene>
<evidence type="ECO:0000313" key="4">
    <source>
        <dbReference type="Proteomes" id="UP000807769"/>
    </source>
</evidence>
<dbReference type="Proteomes" id="UP000807769">
    <property type="component" value="Unassembled WGS sequence"/>
</dbReference>
<sequence>MASIESSARPTLEEASTPVQSKRLAPKHNFEGHDKGIWGFVFLHDNVHIVSGSVDGTMHKWNCDTGLAVGEPWKGEGGGIYALALSPDGKILACGREDGSVQRWTIDGEMIEGVWTGHSKAVWSLSWSPSGSHIASGSEDGTILIRRVESGKIVVGPIKTKQEGVEALAYSPSGERIASGGLNTICIWDTKTGQLVVDPIKDLGLSVTSLVWSFDSTKLYSASDEFARVFDSKSGKLLHRFEHDRVLYSVALSPKHNVLACVGHQGVAQLWDTVSHQPLGQPFHQTHDTLYCVSFSRDGKYVAYGGDNKKLTLWVLKDMAPQLPAPTPLRQRDSQSTQQETRSNSPSLSCLDADATGGNDFIVGVHYDLDNNFFPSSQQSLPSPSPSPYRLPPWLSVRRLWNVVSRYCPLPDESVPQERSKRKLFARRARSDSPLEPTTIKSNQHVPEEKVREGEGEQGDDRTSENDPLSAREDKSKQRDDSSAHLDSQNNRNLWERLIHARGKNLTFDSPYSQLENAPQRRIPRNPWQWNFSLIPAKYSRHPVNVAACRDEDRYGIAPESDEEAAAAMLRTNGDVADSSTRPGRPAVVARPTQT</sequence>
<dbReference type="SMART" id="SM00320">
    <property type="entry name" value="WD40"/>
    <property type="match status" value="7"/>
</dbReference>
<feature type="compositionally biased region" description="Polar residues" evidence="2">
    <location>
        <begin position="334"/>
        <end position="348"/>
    </location>
</feature>
<feature type="repeat" description="WD" evidence="1">
    <location>
        <begin position="115"/>
        <end position="156"/>
    </location>
</feature>
<evidence type="ECO:0000313" key="3">
    <source>
        <dbReference type="EMBL" id="KAG1819719.1"/>
    </source>
</evidence>
<organism evidence="3 4">
    <name type="scientific">Suillus subaureus</name>
    <dbReference type="NCBI Taxonomy" id="48587"/>
    <lineage>
        <taxon>Eukaryota</taxon>
        <taxon>Fungi</taxon>
        <taxon>Dikarya</taxon>
        <taxon>Basidiomycota</taxon>
        <taxon>Agaricomycotina</taxon>
        <taxon>Agaricomycetes</taxon>
        <taxon>Agaricomycetidae</taxon>
        <taxon>Boletales</taxon>
        <taxon>Suillineae</taxon>
        <taxon>Suillaceae</taxon>
        <taxon>Suillus</taxon>
    </lineage>
</organism>
<dbReference type="CDD" id="cd00200">
    <property type="entry name" value="WD40"/>
    <property type="match status" value="1"/>
</dbReference>
<evidence type="ECO:0000256" key="1">
    <source>
        <dbReference type="PROSITE-ProRule" id="PRU00221"/>
    </source>
</evidence>
<dbReference type="OrthoDB" id="10251741at2759"/>
<dbReference type="PANTHER" id="PTHR19879:SF9">
    <property type="entry name" value="TRANSCRIPTION INITIATION FACTOR TFIID SUBUNIT 5"/>
    <property type="match status" value="1"/>
</dbReference>
<dbReference type="Gene3D" id="2.130.10.10">
    <property type="entry name" value="YVTN repeat-like/Quinoprotein amine dehydrogenase"/>
    <property type="match status" value="2"/>
</dbReference>
<dbReference type="Pfam" id="PF00400">
    <property type="entry name" value="WD40"/>
    <property type="match status" value="7"/>
</dbReference>